<organism evidence="1 2">
    <name type="scientific">Entomophthora muscae</name>
    <dbReference type="NCBI Taxonomy" id="34485"/>
    <lineage>
        <taxon>Eukaryota</taxon>
        <taxon>Fungi</taxon>
        <taxon>Fungi incertae sedis</taxon>
        <taxon>Zoopagomycota</taxon>
        <taxon>Entomophthoromycotina</taxon>
        <taxon>Entomophthoromycetes</taxon>
        <taxon>Entomophthorales</taxon>
        <taxon>Entomophthoraceae</taxon>
        <taxon>Entomophthora</taxon>
    </lineage>
</organism>
<accession>A0ACC2REE3</accession>
<protein>
    <submittedName>
        <fullName evidence="1">Transcription factor 25</fullName>
    </submittedName>
</protein>
<comment type="caution">
    <text evidence="1">The sequence shown here is derived from an EMBL/GenBank/DDBJ whole genome shotgun (WGS) entry which is preliminary data.</text>
</comment>
<dbReference type="EMBL" id="QTSX02007403">
    <property type="protein sequence ID" value="KAJ9048432.1"/>
    <property type="molecule type" value="Genomic_DNA"/>
</dbReference>
<gene>
    <name evidence="1" type="primary">TCF25</name>
    <name evidence="1" type="ORF">DSO57_1035088</name>
</gene>
<evidence type="ECO:0000313" key="2">
    <source>
        <dbReference type="Proteomes" id="UP001165960"/>
    </source>
</evidence>
<keyword evidence="2" id="KW-1185">Reference proteome</keyword>
<reference evidence="1" key="1">
    <citation type="submission" date="2022-04" db="EMBL/GenBank/DDBJ databases">
        <title>Genome of the entomopathogenic fungus Entomophthora muscae.</title>
        <authorList>
            <person name="Elya C."/>
            <person name="Lovett B.R."/>
            <person name="Lee E."/>
            <person name="Macias A.M."/>
            <person name="Hajek A.E."/>
            <person name="De Bivort B.L."/>
            <person name="Kasson M.T."/>
            <person name="De Fine Licht H.H."/>
            <person name="Stajich J.E."/>
        </authorList>
    </citation>
    <scope>NUCLEOTIDE SEQUENCE</scope>
    <source>
        <strain evidence="1">Berkeley</strain>
    </source>
</reference>
<name>A0ACC2REE3_9FUNG</name>
<sequence>MSHRALRKKLGGSNNPLDRFPNTSANNSESEDELLKLTAAKENAKKSKKKRNKGFSFAALNVETEENANENSDDAKSNIKVSEGEDNESKSAAPNPFDLLVDDEPTQPEELSESASEEAPIQTKPQPAKSSLKKKKNKKKRGAKGVSQEDKEDGAPEDDGISMQEFDKILNEVNSKFREQDLSRASNTDNKEKGSKNLQPEVRKRLLAIDPKNLDPMVETTRLFGSKIVQSIMQKKRVYRFGRCLLASPKDNWPPPDKTGLAMDSPEEIDGVRYFRFTHSIKYREIQRAFYQSVVSMDPNNIVMITHLSPYHVDALLQLSEISKNSGQVTEASELIERALFACEKSFHPTFSVLSGDCRLNFAQLENRYSSNNPNNIRPFFLSLLRRLQFLARQGCWRTALEFTKVLLSLSPNDDPLGALLYLDFFSLKSSEFQFLWNFTQQWPDADYLLSLPNFCYSQALASFRLSNGTDSGLLLGQAIVKFPSVLLGIAAKGKITRGNELDRIRAHATLFETSVRSSDSQLKALCDLYLERAFSLWIEADMGDFIQSGIDVAAQILTHRDNPVIEYYQDLWSADLTNEIPLPLCRHIVVAEIPDLMKHLPADVRSQTMYMHDPIPPLDSVSLYDDFRQLPGYGQARQQSFGSDISGSFTSAMDALRGLFQAGPAGQQAADENGPPADLSAQSLLQMISRFLPAGLVNPAEDQQVLLEEGDATTDEETE</sequence>
<dbReference type="Proteomes" id="UP001165960">
    <property type="component" value="Unassembled WGS sequence"/>
</dbReference>
<evidence type="ECO:0000313" key="1">
    <source>
        <dbReference type="EMBL" id="KAJ9048432.1"/>
    </source>
</evidence>
<proteinExistence type="predicted"/>